<proteinExistence type="predicted"/>
<dbReference type="InterPro" id="IPR052986">
    <property type="entry name" value="VLIG_GTPase"/>
</dbReference>
<accession>A0A8C3KES5</accession>
<evidence type="ECO:0000313" key="1">
    <source>
        <dbReference type="Ensembl" id="ENSCPGP00000020075.1"/>
    </source>
</evidence>
<reference evidence="1" key="2">
    <citation type="submission" date="2025-09" db="UniProtKB">
        <authorList>
            <consortium name="Ensembl"/>
        </authorList>
    </citation>
    <scope>IDENTIFICATION</scope>
</reference>
<sequence>MLLPLSKRCKEFSVDLEKHVAMKKKYLIFDRSINDADSSTIRRITENIIGCVKANIDKKEKEKRDYSQSFIHEILKEVRKGMKSVPDSANYRFNKDYAIDLSLHLCGMAAERFKAMHSAFRKANDPAVYLE</sequence>
<dbReference type="AlphaFoldDB" id="A0A8C3KES5"/>
<organism evidence="1 2">
    <name type="scientific">Calidris pygmaea</name>
    <name type="common">Spoon-billed sandpiper</name>
    <dbReference type="NCBI Taxonomy" id="425635"/>
    <lineage>
        <taxon>Eukaryota</taxon>
        <taxon>Metazoa</taxon>
        <taxon>Chordata</taxon>
        <taxon>Craniata</taxon>
        <taxon>Vertebrata</taxon>
        <taxon>Euteleostomi</taxon>
        <taxon>Archelosauria</taxon>
        <taxon>Archosauria</taxon>
        <taxon>Dinosauria</taxon>
        <taxon>Saurischia</taxon>
        <taxon>Theropoda</taxon>
        <taxon>Coelurosauria</taxon>
        <taxon>Aves</taxon>
        <taxon>Neognathae</taxon>
        <taxon>Neoaves</taxon>
        <taxon>Charadriiformes</taxon>
        <taxon>Scolopacidae</taxon>
        <taxon>Calidris</taxon>
    </lineage>
</organism>
<name>A0A8C3KES5_9CHAR</name>
<reference evidence="1" key="1">
    <citation type="submission" date="2025-08" db="UniProtKB">
        <authorList>
            <consortium name="Ensembl"/>
        </authorList>
    </citation>
    <scope>IDENTIFICATION</scope>
</reference>
<keyword evidence="2" id="KW-1185">Reference proteome</keyword>
<dbReference type="PANTHER" id="PTHR14819">
    <property type="entry name" value="GTP-BINDING"/>
    <property type="match status" value="1"/>
</dbReference>
<dbReference type="Proteomes" id="UP000694419">
    <property type="component" value="Unplaced"/>
</dbReference>
<dbReference type="Ensembl" id="ENSCPGT00000021994.1">
    <property type="protein sequence ID" value="ENSCPGP00000020075.1"/>
    <property type="gene ID" value="ENSCPGG00000014070.1"/>
</dbReference>
<protein>
    <submittedName>
        <fullName evidence="1">Uncharacterized protein</fullName>
    </submittedName>
</protein>
<evidence type="ECO:0000313" key="2">
    <source>
        <dbReference type="Proteomes" id="UP000694419"/>
    </source>
</evidence>
<dbReference type="PANTHER" id="PTHR14819:SF5">
    <property type="entry name" value="INTERFERON-INDUCED VERY LARGE GTPASE 1"/>
    <property type="match status" value="1"/>
</dbReference>